<dbReference type="EMBL" id="PYLS01000005">
    <property type="protein sequence ID" value="PST83667.1"/>
    <property type="molecule type" value="Genomic_DNA"/>
</dbReference>
<sequence>MSSNPFRKIADNAKKTSKKWVNIKAESTLDTVVCPRCGAPRPVNTNVSSCDYCHYKFMNVEVLVKRNPGSV</sequence>
<keyword evidence="5" id="KW-0378">Hydrolase</keyword>
<evidence type="ECO:0000256" key="2">
    <source>
        <dbReference type="ARBA" id="ARBA00022670"/>
    </source>
</evidence>
<evidence type="ECO:0000256" key="5">
    <source>
        <dbReference type="ARBA" id="ARBA00022801"/>
    </source>
</evidence>
<dbReference type="GO" id="GO:0004222">
    <property type="term" value="F:metalloendopeptidase activity"/>
    <property type="evidence" value="ECO:0007669"/>
    <property type="project" value="InterPro"/>
</dbReference>
<gene>
    <name evidence="9" type="ORF">C7T94_14130</name>
</gene>
<evidence type="ECO:0000256" key="6">
    <source>
        <dbReference type="ARBA" id="ARBA00022833"/>
    </source>
</evidence>
<keyword evidence="3" id="KW-0479">Metal-binding</keyword>
<comment type="caution">
    <text evidence="9">The sequence shown here is derived from an EMBL/GenBank/DDBJ whole genome shotgun (WGS) entry which is preliminary data.</text>
</comment>
<keyword evidence="10" id="KW-1185">Reference proteome</keyword>
<dbReference type="AlphaFoldDB" id="A0A2T3HMK4"/>
<keyword evidence="2" id="KW-0645">Protease</keyword>
<dbReference type="PROSITE" id="PS00546">
    <property type="entry name" value="CYSTEINE_SWITCH"/>
    <property type="match status" value="1"/>
</dbReference>
<evidence type="ECO:0000256" key="7">
    <source>
        <dbReference type="ARBA" id="ARBA00023049"/>
    </source>
</evidence>
<evidence type="ECO:0000256" key="8">
    <source>
        <dbReference type="ARBA" id="ARBA00023145"/>
    </source>
</evidence>
<accession>A0A2T3HMK4</accession>
<keyword evidence="4" id="KW-0732">Signal</keyword>
<evidence type="ECO:0000313" key="9">
    <source>
        <dbReference type="EMBL" id="PST83667.1"/>
    </source>
</evidence>
<dbReference type="GO" id="GO:0031012">
    <property type="term" value="C:extracellular matrix"/>
    <property type="evidence" value="ECO:0007669"/>
    <property type="project" value="InterPro"/>
</dbReference>
<keyword evidence="8" id="KW-0865">Zymogen</keyword>
<comment type="cofactor">
    <cofactor evidence="1">
        <name>Zn(2+)</name>
        <dbReference type="ChEBI" id="CHEBI:29105"/>
    </cofactor>
</comment>
<dbReference type="GO" id="GO:0006508">
    <property type="term" value="P:proteolysis"/>
    <property type="evidence" value="ECO:0007669"/>
    <property type="project" value="UniProtKB-KW"/>
</dbReference>
<reference evidence="9 10" key="1">
    <citation type="submission" date="2018-03" db="EMBL/GenBank/DDBJ databases">
        <authorList>
            <person name="Keele B.F."/>
        </authorList>
    </citation>
    <scope>NUCLEOTIDE SEQUENCE [LARGE SCALE GENOMIC DNA]</scope>
    <source>
        <strain evidence="9 10">YL28-9</strain>
    </source>
</reference>
<keyword evidence="6" id="KW-0862">Zinc</keyword>
<dbReference type="OrthoDB" id="1149873at2"/>
<proteinExistence type="predicted"/>
<evidence type="ECO:0000256" key="4">
    <source>
        <dbReference type="ARBA" id="ARBA00022729"/>
    </source>
</evidence>
<evidence type="ECO:0000256" key="3">
    <source>
        <dbReference type="ARBA" id="ARBA00022723"/>
    </source>
</evidence>
<organism evidence="9 10">
    <name type="scientific">Pedobacter yulinensis</name>
    <dbReference type="NCBI Taxonomy" id="2126353"/>
    <lineage>
        <taxon>Bacteria</taxon>
        <taxon>Pseudomonadati</taxon>
        <taxon>Bacteroidota</taxon>
        <taxon>Sphingobacteriia</taxon>
        <taxon>Sphingobacteriales</taxon>
        <taxon>Sphingobacteriaceae</taxon>
        <taxon>Pedobacter</taxon>
    </lineage>
</organism>
<dbReference type="GO" id="GO:0008270">
    <property type="term" value="F:zinc ion binding"/>
    <property type="evidence" value="ECO:0007669"/>
    <property type="project" value="InterPro"/>
</dbReference>
<evidence type="ECO:0000313" key="10">
    <source>
        <dbReference type="Proteomes" id="UP000240912"/>
    </source>
</evidence>
<protein>
    <submittedName>
        <fullName evidence="9">Uncharacterized protein</fullName>
    </submittedName>
</protein>
<name>A0A2T3HMK4_9SPHI</name>
<dbReference type="InterPro" id="IPR021158">
    <property type="entry name" value="Pept_M10A_Zn_BS"/>
</dbReference>
<keyword evidence="7" id="KW-0482">Metalloprotease</keyword>
<dbReference type="Proteomes" id="UP000240912">
    <property type="component" value="Unassembled WGS sequence"/>
</dbReference>
<evidence type="ECO:0000256" key="1">
    <source>
        <dbReference type="ARBA" id="ARBA00001947"/>
    </source>
</evidence>